<dbReference type="Proteomes" id="UP000269198">
    <property type="component" value="Unassembled WGS sequence"/>
</dbReference>
<dbReference type="InterPro" id="IPR025859">
    <property type="entry name" value="AurF/CmlI"/>
</dbReference>
<evidence type="ECO:0000313" key="2">
    <source>
        <dbReference type="Proteomes" id="UP000269198"/>
    </source>
</evidence>
<dbReference type="AlphaFoldDB" id="A0A3N0EHZ9"/>
<reference evidence="1 2" key="1">
    <citation type="submission" date="2018-11" db="EMBL/GenBank/DDBJ databases">
        <title>The genome draft of YIM 96095.</title>
        <authorList>
            <person name="Tang S.-K."/>
            <person name="Chunyu W.-X."/>
            <person name="Feng Y.-Z."/>
        </authorList>
    </citation>
    <scope>NUCLEOTIDE SEQUENCE [LARGE SCALE GENOMIC DNA]</scope>
    <source>
        <strain evidence="1 2">YIM 96095</strain>
    </source>
</reference>
<keyword evidence="2" id="KW-1185">Reference proteome</keyword>
<dbReference type="RefSeq" id="WP_123199368.1">
    <property type="nucleotide sequence ID" value="NZ_RJMB01000001.1"/>
</dbReference>
<dbReference type="EMBL" id="RJMB01000001">
    <property type="protein sequence ID" value="RNL87503.1"/>
    <property type="molecule type" value="Genomic_DNA"/>
</dbReference>
<dbReference type="GO" id="GO:0016491">
    <property type="term" value="F:oxidoreductase activity"/>
    <property type="evidence" value="ECO:0007669"/>
    <property type="project" value="InterPro"/>
</dbReference>
<dbReference type="Pfam" id="PF11583">
    <property type="entry name" value="AurF"/>
    <property type="match status" value="1"/>
</dbReference>
<dbReference type="Gene3D" id="1.10.620.20">
    <property type="entry name" value="Ribonucleotide Reductase, subunit A"/>
    <property type="match status" value="1"/>
</dbReference>
<protein>
    <submittedName>
        <fullName evidence="1">Diiron oxygenase</fullName>
    </submittedName>
</protein>
<accession>A0A3N0EHZ9</accession>
<dbReference type="InterPro" id="IPR012348">
    <property type="entry name" value="RNR-like"/>
</dbReference>
<sequence>MAENPVASLPDHDPNDPVESAVIRRLAGNWHRRATVKKPEPALEDLYEPERPDYPENLVPFREHDTYLSLSEETRKRVLGWGMVCFNKHIIDTEQYVVNPTFANITRGVYDSGLNMETVTTAVTQAMVDEQYHTLMHLNASGVMRRHRGWRMPETALPIGHKARRLQRRCQGAREQWESDLSALAFTTVAEISINSYLDLMADDDVIQPIHKATATMHNRDEYCHSSITRDFVAAVYDRLDQKRRRLFEEALVDGLEAFAANDFSSWRSVMDLVGVKNGYDMVREVEEDPSTQRLLTNFTDLYRFCSDLDLLDRLDFDWSTVTVAPQR</sequence>
<comment type="caution">
    <text evidence="1">The sequence shown here is derived from an EMBL/GenBank/DDBJ whole genome shotgun (WGS) entry which is preliminary data.</text>
</comment>
<proteinExistence type="predicted"/>
<name>A0A3N0EHZ9_9ACTN</name>
<organism evidence="1 2">
    <name type="scientific">Halostreptopolyspora alba</name>
    <dbReference type="NCBI Taxonomy" id="2487137"/>
    <lineage>
        <taxon>Bacteria</taxon>
        <taxon>Bacillati</taxon>
        <taxon>Actinomycetota</taxon>
        <taxon>Actinomycetes</taxon>
        <taxon>Streptosporangiales</taxon>
        <taxon>Nocardiopsidaceae</taxon>
        <taxon>Halostreptopolyspora</taxon>
    </lineage>
</organism>
<evidence type="ECO:0000313" key="1">
    <source>
        <dbReference type="EMBL" id="RNL87503.1"/>
    </source>
</evidence>
<dbReference type="OrthoDB" id="581579at2"/>
<gene>
    <name evidence="1" type="ORF">EFW17_01435</name>
</gene>